<name>A0A318D725_9GAMM</name>
<dbReference type="EMBL" id="QICH01000002">
    <property type="protein sequence ID" value="PXF63568.1"/>
    <property type="molecule type" value="Genomic_DNA"/>
</dbReference>
<comment type="caution">
    <text evidence="11">The sequence shown here is derived from an EMBL/GenBank/DDBJ whole genome shotgun (WGS) entry which is preliminary data.</text>
</comment>
<dbReference type="PANTHER" id="PTHR33540">
    <property type="entry name" value="TRNA THREONYLCARBAMOYLADENOSINE BIOSYNTHESIS PROTEIN TSAE"/>
    <property type="match status" value="1"/>
</dbReference>
<dbReference type="GO" id="GO:0002949">
    <property type="term" value="P:tRNA threonylcarbamoyladenosine modification"/>
    <property type="evidence" value="ECO:0007669"/>
    <property type="project" value="InterPro"/>
</dbReference>
<comment type="subcellular location">
    <subcellularLocation>
        <location evidence="1">Cytoplasm</location>
    </subcellularLocation>
</comment>
<evidence type="ECO:0000256" key="9">
    <source>
        <dbReference type="ARBA" id="ARBA00022842"/>
    </source>
</evidence>
<evidence type="ECO:0000256" key="8">
    <source>
        <dbReference type="ARBA" id="ARBA00022840"/>
    </source>
</evidence>
<dbReference type="InterPro" id="IPR003442">
    <property type="entry name" value="T6A_TsaE"/>
</dbReference>
<reference evidence="11 12" key="1">
    <citation type="submission" date="2018-05" db="EMBL/GenBank/DDBJ databases">
        <title>Kangiella spongicola genome sequence.</title>
        <authorList>
            <person name="Maclea K.S."/>
            <person name="Goen A.E."/>
            <person name="Kelley C."/>
            <person name="Underriner A."/>
            <person name="Silverwood T."/>
            <person name="Trachtenberg A.M."/>
        </authorList>
    </citation>
    <scope>NUCLEOTIDE SEQUENCE [LARGE SCALE GENOMIC DNA]</scope>
    <source>
        <strain evidence="11 12">ATCC BAA-2076</strain>
    </source>
</reference>
<organism evidence="11 12">
    <name type="scientific">Kangiella spongicola</name>
    <dbReference type="NCBI Taxonomy" id="796379"/>
    <lineage>
        <taxon>Bacteria</taxon>
        <taxon>Pseudomonadati</taxon>
        <taxon>Pseudomonadota</taxon>
        <taxon>Gammaproteobacteria</taxon>
        <taxon>Kangiellales</taxon>
        <taxon>Kangiellaceae</taxon>
        <taxon>Kangiella</taxon>
    </lineage>
</organism>
<keyword evidence="5" id="KW-0819">tRNA processing</keyword>
<gene>
    <name evidence="11" type="ORF">DL796_08415</name>
</gene>
<evidence type="ECO:0000256" key="10">
    <source>
        <dbReference type="ARBA" id="ARBA00032441"/>
    </source>
</evidence>
<evidence type="ECO:0000256" key="2">
    <source>
        <dbReference type="ARBA" id="ARBA00007599"/>
    </source>
</evidence>
<evidence type="ECO:0000256" key="6">
    <source>
        <dbReference type="ARBA" id="ARBA00022723"/>
    </source>
</evidence>
<dbReference type="GO" id="GO:0046872">
    <property type="term" value="F:metal ion binding"/>
    <property type="evidence" value="ECO:0007669"/>
    <property type="project" value="UniProtKB-KW"/>
</dbReference>
<protein>
    <recommendedName>
        <fullName evidence="3">tRNA threonylcarbamoyladenosine biosynthesis protein TsaE</fullName>
    </recommendedName>
    <alternativeName>
        <fullName evidence="10">t(6)A37 threonylcarbamoyladenosine biosynthesis protein TsaE</fullName>
    </alternativeName>
</protein>
<proteinExistence type="inferred from homology"/>
<dbReference type="Gene3D" id="3.40.50.300">
    <property type="entry name" value="P-loop containing nucleotide triphosphate hydrolases"/>
    <property type="match status" value="1"/>
</dbReference>
<evidence type="ECO:0000256" key="3">
    <source>
        <dbReference type="ARBA" id="ARBA00019010"/>
    </source>
</evidence>
<keyword evidence="7" id="KW-0547">Nucleotide-binding</keyword>
<evidence type="ECO:0000256" key="4">
    <source>
        <dbReference type="ARBA" id="ARBA00022490"/>
    </source>
</evidence>
<dbReference type="PANTHER" id="PTHR33540:SF2">
    <property type="entry name" value="TRNA THREONYLCARBAMOYLADENOSINE BIOSYNTHESIS PROTEIN TSAE"/>
    <property type="match status" value="1"/>
</dbReference>
<dbReference type="OrthoDB" id="9800307at2"/>
<dbReference type="GO" id="GO:0005524">
    <property type="term" value="F:ATP binding"/>
    <property type="evidence" value="ECO:0007669"/>
    <property type="project" value="UniProtKB-KW"/>
</dbReference>
<keyword evidence="4" id="KW-0963">Cytoplasm</keyword>
<evidence type="ECO:0000256" key="1">
    <source>
        <dbReference type="ARBA" id="ARBA00004496"/>
    </source>
</evidence>
<evidence type="ECO:0000256" key="7">
    <source>
        <dbReference type="ARBA" id="ARBA00022741"/>
    </source>
</evidence>
<sequence>MSFLLDGEHETVALGFALSKLLPKSFVLYLYGDLGAGKTTFVRGVLQGLGHQGAVKSPTYTLVEPYQLQQKSVYHFDLYRLADPEELEYIGIREYHEDDALLIFEWPDKGAGMIPEADLVIELEYQGLGRKAEFTFTDEVLGQEIAQKMRQIIG</sequence>
<evidence type="ECO:0000256" key="5">
    <source>
        <dbReference type="ARBA" id="ARBA00022694"/>
    </source>
</evidence>
<dbReference type="SUPFAM" id="SSF52540">
    <property type="entry name" value="P-loop containing nucleoside triphosphate hydrolases"/>
    <property type="match status" value="1"/>
</dbReference>
<keyword evidence="8" id="KW-0067">ATP-binding</keyword>
<keyword evidence="9" id="KW-0460">Magnesium</keyword>
<dbReference type="NCBIfam" id="TIGR00150">
    <property type="entry name" value="T6A_YjeE"/>
    <property type="match status" value="1"/>
</dbReference>
<keyword evidence="6" id="KW-0479">Metal-binding</keyword>
<evidence type="ECO:0000313" key="11">
    <source>
        <dbReference type="EMBL" id="PXF63568.1"/>
    </source>
</evidence>
<dbReference type="Pfam" id="PF02367">
    <property type="entry name" value="TsaE"/>
    <property type="match status" value="1"/>
</dbReference>
<dbReference type="InterPro" id="IPR027417">
    <property type="entry name" value="P-loop_NTPase"/>
</dbReference>
<accession>A0A318D725</accession>
<keyword evidence="12" id="KW-1185">Reference proteome</keyword>
<dbReference type="GO" id="GO:0005737">
    <property type="term" value="C:cytoplasm"/>
    <property type="evidence" value="ECO:0007669"/>
    <property type="project" value="UniProtKB-SubCell"/>
</dbReference>
<dbReference type="AlphaFoldDB" id="A0A318D725"/>
<evidence type="ECO:0000313" key="12">
    <source>
        <dbReference type="Proteomes" id="UP000247689"/>
    </source>
</evidence>
<keyword evidence="11" id="KW-0808">Transferase</keyword>
<comment type="similarity">
    <text evidence="2">Belongs to the TsaE family.</text>
</comment>
<dbReference type="Proteomes" id="UP000247689">
    <property type="component" value="Unassembled WGS sequence"/>
</dbReference>
<dbReference type="GO" id="GO:0016740">
    <property type="term" value="F:transferase activity"/>
    <property type="evidence" value="ECO:0007669"/>
    <property type="project" value="UniProtKB-KW"/>
</dbReference>